<keyword evidence="3" id="KW-0540">Nuclease</keyword>
<evidence type="ECO:0000256" key="2">
    <source>
        <dbReference type="ARBA" id="ARBA00022695"/>
    </source>
</evidence>
<dbReference type="InterPro" id="IPR043502">
    <property type="entry name" value="DNA/RNA_pol_sf"/>
</dbReference>
<keyword evidence="4" id="KW-0255">Endonuclease</keyword>
<keyword evidence="1" id="KW-0808">Transferase</keyword>
<keyword evidence="5" id="KW-0378">Hydrolase</keyword>
<sequence length="82" mass="9458">MQHVQFAARTWLLSYEYGSRSLTAAEINQTNIERGMTATLYAVHVKFHQHLYGKNVIVQSDHRPVEMIFSKPLIKAPSRLQC</sequence>
<dbReference type="Pfam" id="PF17917">
    <property type="entry name" value="RT_RNaseH"/>
    <property type="match status" value="1"/>
</dbReference>
<evidence type="ECO:0000256" key="5">
    <source>
        <dbReference type="ARBA" id="ARBA00022801"/>
    </source>
</evidence>
<accession>A0ABY7E6R1</accession>
<evidence type="ECO:0000256" key="1">
    <source>
        <dbReference type="ARBA" id="ARBA00022679"/>
    </source>
</evidence>
<name>A0ABY7E6R1_MYAAR</name>
<evidence type="ECO:0000313" key="9">
    <source>
        <dbReference type="Proteomes" id="UP001164746"/>
    </source>
</evidence>
<keyword evidence="6" id="KW-0695">RNA-directed DNA polymerase</keyword>
<keyword evidence="9" id="KW-1185">Reference proteome</keyword>
<gene>
    <name evidence="8" type="ORF">MAR_021102</name>
</gene>
<dbReference type="Proteomes" id="UP001164746">
    <property type="component" value="Chromosome 5"/>
</dbReference>
<dbReference type="SUPFAM" id="SSF56672">
    <property type="entry name" value="DNA/RNA polymerases"/>
    <property type="match status" value="1"/>
</dbReference>
<dbReference type="InterPro" id="IPR041373">
    <property type="entry name" value="RT_RNaseH"/>
</dbReference>
<proteinExistence type="predicted"/>
<evidence type="ECO:0000256" key="4">
    <source>
        <dbReference type="ARBA" id="ARBA00022759"/>
    </source>
</evidence>
<dbReference type="EMBL" id="CP111016">
    <property type="protein sequence ID" value="WAR05733.1"/>
    <property type="molecule type" value="Genomic_DNA"/>
</dbReference>
<reference evidence="8" key="1">
    <citation type="submission" date="2022-11" db="EMBL/GenBank/DDBJ databases">
        <title>Centuries of genome instability and evolution in soft-shell clam transmissible cancer (bioRxiv).</title>
        <authorList>
            <person name="Hart S.F.M."/>
            <person name="Yonemitsu M.A."/>
            <person name="Giersch R.M."/>
            <person name="Beal B.F."/>
            <person name="Arriagada G."/>
            <person name="Davis B.W."/>
            <person name="Ostrander E.A."/>
            <person name="Goff S.P."/>
            <person name="Metzger M.J."/>
        </authorList>
    </citation>
    <scope>NUCLEOTIDE SEQUENCE</scope>
    <source>
        <strain evidence="8">MELC-2E11</strain>
        <tissue evidence="8">Siphon/mantle</tissue>
    </source>
</reference>
<evidence type="ECO:0000259" key="7">
    <source>
        <dbReference type="Pfam" id="PF17917"/>
    </source>
</evidence>
<protein>
    <recommendedName>
        <fullName evidence="7">Reverse transcriptase RNase H-like domain-containing protein</fullName>
    </recommendedName>
</protein>
<evidence type="ECO:0000313" key="8">
    <source>
        <dbReference type="EMBL" id="WAR05733.1"/>
    </source>
</evidence>
<keyword evidence="2" id="KW-0548">Nucleotidyltransferase</keyword>
<evidence type="ECO:0000256" key="6">
    <source>
        <dbReference type="ARBA" id="ARBA00022918"/>
    </source>
</evidence>
<evidence type="ECO:0000256" key="3">
    <source>
        <dbReference type="ARBA" id="ARBA00022722"/>
    </source>
</evidence>
<feature type="domain" description="Reverse transcriptase RNase H-like" evidence="7">
    <location>
        <begin position="16"/>
        <end position="73"/>
    </location>
</feature>
<organism evidence="8 9">
    <name type="scientific">Mya arenaria</name>
    <name type="common">Soft-shell clam</name>
    <dbReference type="NCBI Taxonomy" id="6604"/>
    <lineage>
        <taxon>Eukaryota</taxon>
        <taxon>Metazoa</taxon>
        <taxon>Spiralia</taxon>
        <taxon>Lophotrochozoa</taxon>
        <taxon>Mollusca</taxon>
        <taxon>Bivalvia</taxon>
        <taxon>Autobranchia</taxon>
        <taxon>Heteroconchia</taxon>
        <taxon>Euheterodonta</taxon>
        <taxon>Imparidentia</taxon>
        <taxon>Neoheterodontei</taxon>
        <taxon>Myida</taxon>
        <taxon>Myoidea</taxon>
        <taxon>Myidae</taxon>
        <taxon>Mya</taxon>
    </lineage>
</organism>